<keyword evidence="1" id="KW-0812">Transmembrane</keyword>
<dbReference type="Proteomes" id="UP000762676">
    <property type="component" value="Unassembled WGS sequence"/>
</dbReference>
<accession>A0AAV4FWD9</accession>
<keyword evidence="1" id="KW-0472">Membrane</keyword>
<evidence type="ECO:0000313" key="2">
    <source>
        <dbReference type="EMBL" id="GFR77070.1"/>
    </source>
</evidence>
<comment type="caution">
    <text evidence="2">The sequence shown here is derived from an EMBL/GenBank/DDBJ whole genome shotgun (WGS) entry which is preliminary data.</text>
</comment>
<name>A0AAV4FWD9_9GAST</name>
<organism evidence="2 3">
    <name type="scientific">Elysia marginata</name>
    <dbReference type="NCBI Taxonomy" id="1093978"/>
    <lineage>
        <taxon>Eukaryota</taxon>
        <taxon>Metazoa</taxon>
        <taxon>Spiralia</taxon>
        <taxon>Lophotrochozoa</taxon>
        <taxon>Mollusca</taxon>
        <taxon>Gastropoda</taxon>
        <taxon>Heterobranchia</taxon>
        <taxon>Euthyneura</taxon>
        <taxon>Panpulmonata</taxon>
        <taxon>Sacoglossa</taxon>
        <taxon>Placobranchoidea</taxon>
        <taxon>Plakobranchidae</taxon>
        <taxon>Elysia</taxon>
    </lineage>
</organism>
<reference evidence="2 3" key="1">
    <citation type="journal article" date="2021" name="Elife">
        <title>Chloroplast acquisition without the gene transfer in kleptoplastic sea slugs, Plakobranchus ocellatus.</title>
        <authorList>
            <person name="Maeda T."/>
            <person name="Takahashi S."/>
            <person name="Yoshida T."/>
            <person name="Shimamura S."/>
            <person name="Takaki Y."/>
            <person name="Nagai Y."/>
            <person name="Toyoda A."/>
            <person name="Suzuki Y."/>
            <person name="Arimoto A."/>
            <person name="Ishii H."/>
            <person name="Satoh N."/>
            <person name="Nishiyama T."/>
            <person name="Hasebe M."/>
            <person name="Maruyama T."/>
            <person name="Minagawa J."/>
            <person name="Obokata J."/>
            <person name="Shigenobu S."/>
        </authorList>
    </citation>
    <scope>NUCLEOTIDE SEQUENCE [LARGE SCALE GENOMIC DNA]</scope>
</reference>
<dbReference type="AlphaFoldDB" id="A0AAV4FWD9"/>
<evidence type="ECO:0000313" key="3">
    <source>
        <dbReference type="Proteomes" id="UP000762676"/>
    </source>
</evidence>
<evidence type="ECO:0008006" key="4">
    <source>
        <dbReference type="Google" id="ProtNLM"/>
    </source>
</evidence>
<proteinExistence type="predicted"/>
<feature type="transmembrane region" description="Helical" evidence="1">
    <location>
        <begin position="12"/>
        <end position="37"/>
    </location>
</feature>
<protein>
    <recommendedName>
        <fullName evidence="4">ATP synthase F0 subunit 8</fullName>
    </recommendedName>
</protein>
<sequence>MLLLHPRYNSFYFIIIIINMSGKIIIIIITTIIIIITNENLSVNTKKKTKIATASIKWWKSRNLNLWLSWTTFVKSLLFHMQRTVKRTAAVTVSAKQQYLGISDLSEL</sequence>
<keyword evidence="1" id="KW-1133">Transmembrane helix</keyword>
<evidence type="ECO:0000256" key="1">
    <source>
        <dbReference type="SAM" id="Phobius"/>
    </source>
</evidence>
<dbReference type="EMBL" id="BMAT01004617">
    <property type="protein sequence ID" value="GFR77070.1"/>
    <property type="molecule type" value="Genomic_DNA"/>
</dbReference>
<gene>
    <name evidence="2" type="ORF">ElyMa_002229100</name>
</gene>
<keyword evidence="3" id="KW-1185">Reference proteome</keyword>